<organism evidence="7 8">
    <name type="scientific">Aquatica leii</name>
    <dbReference type="NCBI Taxonomy" id="1421715"/>
    <lineage>
        <taxon>Eukaryota</taxon>
        <taxon>Metazoa</taxon>
        <taxon>Ecdysozoa</taxon>
        <taxon>Arthropoda</taxon>
        <taxon>Hexapoda</taxon>
        <taxon>Insecta</taxon>
        <taxon>Pterygota</taxon>
        <taxon>Neoptera</taxon>
        <taxon>Endopterygota</taxon>
        <taxon>Coleoptera</taxon>
        <taxon>Polyphaga</taxon>
        <taxon>Elateriformia</taxon>
        <taxon>Elateroidea</taxon>
        <taxon>Lampyridae</taxon>
        <taxon>Luciolinae</taxon>
        <taxon>Aquatica</taxon>
    </lineage>
</organism>
<name>A0AAN7S6A5_9COLE</name>
<feature type="transmembrane region" description="Helical" evidence="6">
    <location>
        <begin position="165"/>
        <end position="185"/>
    </location>
</feature>
<keyword evidence="8" id="KW-1185">Reference proteome</keyword>
<dbReference type="Pfam" id="PF08395">
    <property type="entry name" value="7tm_7"/>
    <property type="match status" value="1"/>
</dbReference>
<evidence type="ECO:0000313" key="8">
    <source>
        <dbReference type="Proteomes" id="UP001353858"/>
    </source>
</evidence>
<protein>
    <submittedName>
        <fullName evidence="7">Uncharacterized protein</fullName>
    </submittedName>
</protein>
<dbReference type="EMBL" id="JARPUR010000007">
    <property type="protein sequence ID" value="KAK4872626.1"/>
    <property type="molecule type" value="Genomic_DNA"/>
</dbReference>
<gene>
    <name evidence="7" type="ORF">RN001_014655</name>
</gene>
<dbReference type="GO" id="GO:0005886">
    <property type="term" value="C:plasma membrane"/>
    <property type="evidence" value="ECO:0007669"/>
    <property type="project" value="UniProtKB-SubCell"/>
</dbReference>
<dbReference type="AlphaFoldDB" id="A0AAN7S6A5"/>
<evidence type="ECO:0000256" key="4">
    <source>
        <dbReference type="ARBA" id="ARBA00022989"/>
    </source>
</evidence>
<feature type="transmembrane region" description="Helical" evidence="6">
    <location>
        <begin position="88"/>
        <end position="109"/>
    </location>
</feature>
<keyword evidence="4 6" id="KW-1133">Transmembrane helix</keyword>
<reference evidence="8" key="1">
    <citation type="submission" date="2023-01" db="EMBL/GenBank/DDBJ databases">
        <title>Key to firefly adult light organ development and bioluminescence: homeobox transcription factors regulate luciferase expression and transportation to peroxisome.</title>
        <authorList>
            <person name="Fu X."/>
        </authorList>
    </citation>
    <scope>NUCLEOTIDE SEQUENCE [LARGE SCALE GENOMIC DNA]</scope>
</reference>
<sequence>MNKIFLILFQNSYKNLKEVLASPEAGDLNAKLSVSVRWYLSLIYNVKHFNTIYSTGVFLWMVSTVVITIANTFLYVLLIFEQGDMSDLVVITVRVVFTYASAIVILTEVGKLQESNKRMLSFLYKYPSSKLRPEEASQIELILSTFRLCKPSLNALGIFDLGVKLCAACSGTIITYILVLLQFYLPWANKSQESH</sequence>
<dbReference type="Proteomes" id="UP001353858">
    <property type="component" value="Unassembled WGS sequence"/>
</dbReference>
<proteinExistence type="predicted"/>
<comment type="caution">
    <text evidence="7">The sequence shown here is derived from an EMBL/GenBank/DDBJ whole genome shotgun (WGS) entry which is preliminary data.</text>
</comment>
<feature type="transmembrane region" description="Helical" evidence="6">
    <location>
        <begin position="57"/>
        <end position="76"/>
    </location>
</feature>
<evidence type="ECO:0000313" key="7">
    <source>
        <dbReference type="EMBL" id="KAK4872626.1"/>
    </source>
</evidence>
<accession>A0AAN7S6A5</accession>
<keyword evidence="5 6" id="KW-0472">Membrane</keyword>
<comment type="subcellular location">
    <subcellularLocation>
        <location evidence="1">Cell membrane</location>
        <topology evidence="1">Multi-pass membrane protein</topology>
    </subcellularLocation>
</comment>
<dbReference type="GO" id="GO:0050909">
    <property type="term" value="P:sensory perception of taste"/>
    <property type="evidence" value="ECO:0007669"/>
    <property type="project" value="InterPro"/>
</dbReference>
<evidence type="ECO:0000256" key="6">
    <source>
        <dbReference type="SAM" id="Phobius"/>
    </source>
</evidence>
<dbReference type="InterPro" id="IPR013604">
    <property type="entry name" value="7TM_chemorcpt"/>
</dbReference>
<evidence type="ECO:0000256" key="3">
    <source>
        <dbReference type="ARBA" id="ARBA00022692"/>
    </source>
</evidence>
<keyword evidence="2" id="KW-1003">Cell membrane</keyword>
<evidence type="ECO:0000256" key="5">
    <source>
        <dbReference type="ARBA" id="ARBA00023136"/>
    </source>
</evidence>
<evidence type="ECO:0000256" key="2">
    <source>
        <dbReference type="ARBA" id="ARBA00022475"/>
    </source>
</evidence>
<keyword evidence="3 6" id="KW-0812">Transmembrane</keyword>
<evidence type="ECO:0000256" key="1">
    <source>
        <dbReference type="ARBA" id="ARBA00004651"/>
    </source>
</evidence>